<dbReference type="EMBL" id="JBHSFV010000002">
    <property type="protein sequence ID" value="MFC4633114.1"/>
    <property type="molecule type" value="Genomic_DNA"/>
</dbReference>
<dbReference type="PANTHER" id="PTHR10091">
    <property type="entry name" value="ALDOSE-1-EPIMERASE"/>
    <property type="match status" value="1"/>
</dbReference>
<evidence type="ECO:0000313" key="9">
    <source>
        <dbReference type="EMBL" id="MFC4633114.1"/>
    </source>
</evidence>
<evidence type="ECO:0000256" key="2">
    <source>
        <dbReference type="ARBA" id="ARBA00005028"/>
    </source>
</evidence>
<evidence type="ECO:0000256" key="4">
    <source>
        <dbReference type="ARBA" id="ARBA00011245"/>
    </source>
</evidence>
<comment type="similarity">
    <text evidence="3 8">Belongs to the aldose epimerase family.</text>
</comment>
<comment type="pathway">
    <text evidence="2 8">Carbohydrate metabolism; hexose metabolism.</text>
</comment>
<evidence type="ECO:0000313" key="10">
    <source>
        <dbReference type="Proteomes" id="UP001596043"/>
    </source>
</evidence>
<keyword evidence="7 8" id="KW-0119">Carbohydrate metabolism</keyword>
<gene>
    <name evidence="9" type="ORF">ACFO3O_04305</name>
</gene>
<protein>
    <recommendedName>
        <fullName evidence="8">Aldose 1-epimerase</fullName>
        <ecNumber evidence="8">5.1.3.3</ecNumber>
    </recommendedName>
</protein>
<dbReference type="InterPro" id="IPR014718">
    <property type="entry name" value="GH-type_carb-bd"/>
</dbReference>
<dbReference type="PANTHER" id="PTHR10091:SF0">
    <property type="entry name" value="GALACTOSE MUTAROTASE"/>
    <property type="match status" value="1"/>
</dbReference>
<evidence type="ECO:0000256" key="6">
    <source>
        <dbReference type="ARBA" id="ARBA00023235"/>
    </source>
</evidence>
<dbReference type="GO" id="GO:0016853">
    <property type="term" value="F:isomerase activity"/>
    <property type="evidence" value="ECO:0007669"/>
    <property type="project" value="UniProtKB-KW"/>
</dbReference>
<evidence type="ECO:0000256" key="7">
    <source>
        <dbReference type="ARBA" id="ARBA00023277"/>
    </source>
</evidence>
<evidence type="ECO:0000256" key="8">
    <source>
        <dbReference type="PIRNR" id="PIRNR005096"/>
    </source>
</evidence>
<dbReference type="InterPro" id="IPR047215">
    <property type="entry name" value="Galactose_mutarotase-like"/>
</dbReference>
<comment type="catalytic activity">
    <reaction evidence="8">
        <text>alpha-D-glucose = beta-D-glucose</text>
        <dbReference type="Rhea" id="RHEA:10264"/>
        <dbReference type="ChEBI" id="CHEBI:15903"/>
        <dbReference type="ChEBI" id="CHEBI:17925"/>
        <dbReference type="EC" id="5.1.3.3"/>
    </reaction>
</comment>
<dbReference type="Proteomes" id="UP001596043">
    <property type="component" value="Unassembled WGS sequence"/>
</dbReference>
<sequence length="350" mass="39029">MRLITSSRFEKTLHGKSISLFTLTNHKGVSMQITNYGARIVSLYVPDRNGVSQDVVLGYDGIDDYLKTGNRYFGATIGQFANRIAHAQFILHNKVYTLNANDAPHSLHGGAEGFHQVVWDVHQISDSKLEFTYTSKDGEEGFPGTVSVKVTYSISDNNEVTIAYTANTDQPTVVHLTNHSYFNLKDAGKSSIELHQLQILASNYTPVDTSLIPTGYIETVASTPFDFRRLTEIGKQINQPHEQLQIGTGYDHNYVLDGKGLKVVATVKEPTSGRIMEVITDTPGIQFYSGNHIHQDILGKHNICYGNRHGFCLETQYFPDSPNQPHFPSTVLNPEDTYQSTTVYKFSTSE</sequence>
<comment type="cofactor">
    <cofactor evidence="1">
        <name>Ca(2+)</name>
        <dbReference type="ChEBI" id="CHEBI:29108"/>
    </cofactor>
</comment>
<dbReference type="RefSeq" id="WP_379977305.1">
    <property type="nucleotide sequence ID" value="NZ_JBHSFV010000002.1"/>
</dbReference>
<keyword evidence="5" id="KW-0106">Calcium</keyword>
<dbReference type="SUPFAM" id="SSF74650">
    <property type="entry name" value="Galactose mutarotase-like"/>
    <property type="match status" value="1"/>
</dbReference>
<proteinExistence type="inferred from homology"/>
<name>A0ABV9HT40_9FLAO</name>
<comment type="subunit">
    <text evidence="4">Monomer.</text>
</comment>
<dbReference type="NCBIfam" id="NF008277">
    <property type="entry name" value="PRK11055.1"/>
    <property type="match status" value="1"/>
</dbReference>
<dbReference type="CDD" id="cd09019">
    <property type="entry name" value="galactose_mutarotase_like"/>
    <property type="match status" value="1"/>
</dbReference>
<dbReference type="InterPro" id="IPR015443">
    <property type="entry name" value="Aldose_1-epimerase"/>
</dbReference>
<dbReference type="InterPro" id="IPR008183">
    <property type="entry name" value="Aldose_1/G6P_1-epimerase"/>
</dbReference>
<comment type="caution">
    <text evidence="9">The sequence shown here is derived from an EMBL/GenBank/DDBJ whole genome shotgun (WGS) entry which is preliminary data.</text>
</comment>
<accession>A0ABV9HT40</accession>
<keyword evidence="10" id="KW-1185">Reference proteome</keyword>
<keyword evidence="6 8" id="KW-0413">Isomerase</keyword>
<evidence type="ECO:0000256" key="5">
    <source>
        <dbReference type="ARBA" id="ARBA00022837"/>
    </source>
</evidence>
<dbReference type="EC" id="5.1.3.3" evidence="8"/>
<reference evidence="10" key="1">
    <citation type="journal article" date="2019" name="Int. J. Syst. Evol. Microbiol.">
        <title>The Global Catalogue of Microorganisms (GCM) 10K type strain sequencing project: providing services to taxonomists for standard genome sequencing and annotation.</title>
        <authorList>
            <consortium name="The Broad Institute Genomics Platform"/>
            <consortium name="The Broad Institute Genome Sequencing Center for Infectious Disease"/>
            <person name="Wu L."/>
            <person name="Ma J."/>
        </authorList>
    </citation>
    <scope>NUCLEOTIDE SEQUENCE [LARGE SCALE GENOMIC DNA]</scope>
    <source>
        <strain evidence="10">YJ-61-S</strain>
    </source>
</reference>
<dbReference type="Pfam" id="PF01263">
    <property type="entry name" value="Aldose_epim"/>
    <property type="match status" value="1"/>
</dbReference>
<evidence type="ECO:0000256" key="3">
    <source>
        <dbReference type="ARBA" id="ARBA00006206"/>
    </source>
</evidence>
<organism evidence="9 10">
    <name type="scientific">Dokdonia ponticola</name>
    <dbReference type="NCBI Taxonomy" id="2041041"/>
    <lineage>
        <taxon>Bacteria</taxon>
        <taxon>Pseudomonadati</taxon>
        <taxon>Bacteroidota</taxon>
        <taxon>Flavobacteriia</taxon>
        <taxon>Flavobacteriales</taxon>
        <taxon>Flavobacteriaceae</taxon>
        <taxon>Dokdonia</taxon>
    </lineage>
</organism>
<dbReference type="PIRSF" id="PIRSF005096">
    <property type="entry name" value="GALM"/>
    <property type="match status" value="1"/>
</dbReference>
<evidence type="ECO:0000256" key="1">
    <source>
        <dbReference type="ARBA" id="ARBA00001913"/>
    </source>
</evidence>
<dbReference type="Gene3D" id="2.70.98.10">
    <property type="match status" value="1"/>
</dbReference>
<dbReference type="InterPro" id="IPR011013">
    <property type="entry name" value="Gal_mutarotase_sf_dom"/>
</dbReference>